<keyword evidence="7 10" id="KW-0472">Membrane</keyword>
<evidence type="ECO:0000256" key="4">
    <source>
        <dbReference type="ARBA" id="ARBA00022927"/>
    </source>
</evidence>
<evidence type="ECO:0000256" key="6">
    <source>
        <dbReference type="ARBA" id="ARBA00023034"/>
    </source>
</evidence>
<organism evidence="12 13">
    <name type="scientific">Powellomyces hirtus</name>
    <dbReference type="NCBI Taxonomy" id="109895"/>
    <lineage>
        <taxon>Eukaryota</taxon>
        <taxon>Fungi</taxon>
        <taxon>Fungi incertae sedis</taxon>
        <taxon>Chytridiomycota</taxon>
        <taxon>Chytridiomycota incertae sedis</taxon>
        <taxon>Chytridiomycetes</taxon>
        <taxon>Spizellomycetales</taxon>
        <taxon>Powellomycetaceae</taxon>
        <taxon>Powellomyces</taxon>
    </lineage>
</organism>
<comment type="caution">
    <text evidence="12">The sequence shown here is derived from an EMBL/GenBank/DDBJ whole genome shotgun (WGS) entry which is preliminary data.</text>
</comment>
<dbReference type="Proteomes" id="UP000318582">
    <property type="component" value="Unassembled WGS sequence"/>
</dbReference>
<dbReference type="PANTHER" id="PTHR12791">
    <property type="entry name" value="GOLGI SNARE BET1-RELATED"/>
    <property type="match status" value="1"/>
</dbReference>
<sequence>MSHRTRPTRPQYSYGAGGSGYDSGGGGGSYHYGLERDNDEHVGVLGDKLSQLKQISIAIGDELTLQKDVLDGLGKGFDNTGNILSATMRRFTVMARTQNGRWMWYLILFAVSVFLYVYLFRYKK</sequence>
<accession>A0A507EGW9</accession>
<evidence type="ECO:0000256" key="7">
    <source>
        <dbReference type="ARBA" id="ARBA00023136"/>
    </source>
</evidence>
<evidence type="ECO:0000259" key="11">
    <source>
        <dbReference type="PROSITE" id="PS50192"/>
    </source>
</evidence>
<evidence type="ECO:0000256" key="3">
    <source>
        <dbReference type="ARBA" id="ARBA00022692"/>
    </source>
</evidence>
<evidence type="ECO:0000256" key="1">
    <source>
        <dbReference type="ARBA" id="ARBA00004394"/>
    </source>
</evidence>
<keyword evidence="13" id="KW-1185">Reference proteome</keyword>
<comment type="subcellular location">
    <subcellularLocation>
        <location evidence="8">Endomembrane system</location>
        <topology evidence="8">Single-pass type IV membrane protein</topology>
    </subcellularLocation>
    <subcellularLocation>
        <location evidence="1">Golgi apparatus membrane</location>
    </subcellularLocation>
</comment>
<dbReference type="AlphaFoldDB" id="A0A507EGW9"/>
<keyword evidence="3 10" id="KW-0812">Transmembrane</keyword>
<proteinExistence type="predicted"/>
<dbReference type="PROSITE" id="PS50192">
    <property type="entry name" value="T_SNARE"/>
    <property type="match status" value="1"/>
</dbReference>
<dbReference type="InterPro" id="IPR000727">
    <property type="entry name" value="T_SNARE_dom"/>
</dbReference>
<keyword evidence="4" id="KW-0653">Protein transport</keyword>
<evidence type="ECO:0000256" key="2">
    <source>
        <dbReference type="ARBA" id="ARBA00022448"/>
    </source>
</evidence>
<feature type="region of interest" description="Disordered" evidence="9">
    <location>
        <begin position="1"/>
        <end position="23"/>
    </location>
</feature>
<gene>
    <name evidence="12" type="ORF">PhCBS80983_g00234</name>
</gene>
<dbReference type="SUPFAM" id="SSF58038">
    <property type="entry name" value="SNARE fusion complex"/>
    <property type="match status" value="1"/>
</dbReference>
<protein>
    <recommendedName>
        <fullName evidence="11">t-SNARE coiled-coil homology domain-containing protein</fullName>
    </recommendedName>
</protein>
<evidence type="ECO:0000256" key="5">
    <source>
        <dbReference type="ARBA" id="ARBA00022989"/>
    </source>
</evidence>
<name>A0A507EGW9_9FUNG</name>
<dbReference type="Gene3D" id="1.20.5.110">
    <property type="match status" value="1"/>
</dbReference>
<dbReference type="OrthoDB" id="261831at2759"/>
<dbReference type="STRING" id="109895.A0A507EGW9"/>
<evidence type="ECO:0000256" key="9">
    <source>
        <dbReference type="SAM" id="MobiDB-lite"/>
    </source>
</evidence>
<keyword evidence="5 10" id="KW-1133">Transmembrane helix</keyword>
<dbReference type="GO" id="GO:0000139">
    <property type="term" value="C:Golgi membrane"/>
    <property type="evidence" value="ECO:0007669"/>
    <property type="project" value="UniProtKB-SubCell"/>
</dbReference>
<evidence type="ECO:0000256" key="8">
    <source>
        <dbReference type="ARBA" id="ARBA00046280"/>
    </source>
</evidence>
<dbReference type="EMBL" id="QEAQ01000002">
    <property type="protein sequence ID" value="TPX62516.1"/>
    <property type="molecule type" value="Genomic_DNA"/>
</dbReference>
<evidence type="ECO:0000313" key="13">
    <source>
        <dbReference type="Proteomes" id="UP000318582"/>
    </source>
</evidence>
<dbReference type="CDD" id="cd15853">
    <property type="entry name" value="SNARE_Bet1"/>
    <property type="match status" value="1"/>
</dbReference>
<keyword evidence="2" id="KW-0813">Transport</keyword>
<evidence type="ECO:0000256" key="10">
    <source>
        <dbReference type="SAM" id="Phobius"/>
    </source>
</evidence>
<dbReference type="InterPro" id="IPR039899">
    <property type="entry name" value="BET1_SNARE"/>
</dbReference>
<reference evidence="12 13" key="1">
    <citation type="journal article" date="2019" name="Sci. Rep.">
        <title>Comparative genomics of chytrid fungi reveal insights into the obligate biotrophic and pathogenic lifestyle of Synchytrium endobioticum.</title>
        <authorList>
            <person name="van de Vossenberg B.T.L.H."/>
            <person name="Warris S."/>
            <person name="Nguyen H.D.T."/>
            <person name="van Gent-Pelzer M.P.E."/>
            <person name="Joly D.L."/>
            <person name="van de Geest H.C."/>
            <person name="Bonants P.J.M."/>
            <person name="Smith D.S."/>
            <person name="Levesque C.A."/>
            <person name="van der Lee T.A.J."/>
        </authorList>
    </citation>
    <scope>NUCLEOTIDE SEQUENCE [LARGE SCALE GENOMIC DNA]</scope>
    <source>
        <strain evidence="12 13">CBS 809.83</strain>
    </source>
</reference>
<feature type="transmembrane region" description="Helical" evidence="10">
    <location>
        <begin position="102"/>
        <end position="120"/>
    </location>
</feature>
<feature type="domain" description="T-SNARE coiled-coil homology" evidence="11">
    <location>
        <begin position="32"/>
        <end position="94"/>
    </location>
</feature>
<evidence type="ECO:0000313" key="12">
    <source>
        <dbReference type="EMBL" id="TPX62516.1"/>
    </source>
</evidence>
<dbReference type="GO" id="GO:0015031">
    <property type="term" value="P:protein transport"/>
    <property type="evidence" value="ECO:0007669"/>
    <property type="project" value="UniProtKB-KW"/>
</dbReference>
<keyword evidence="6" id="KW-0333">Golgi apparatus</keyword>